<feature type="transmembrane region" description="Helical" evidence="1">
    <location>
        <begin position="116"/>
        <end position="133"/>
    </location>
</feature>
<keyword evidence="1" id="KW-0472">Membrane</keyword>
<gene>
    <name evidence="3" type="ORF">MYP_4661</name>
</gene>
<reference evidence="3 4" key="1">
    <citation type="submission" date="2014-09" db="EMBL/GenBank/DDBJ databases">
        <title>Sporocytophaga myxococcoides PG-01 genome sequencing.</title>
        <authorList>
            <person name="Liu L."/>
            <person name="Gao P.J."/>
            <person name="Chen G.J."/>
            <person name="Wang L.S."/>
        </authorList>
    </citation>
    <scope>NUCLEOTIDE SEQUENCE [LARGE SCALE GENOMIC DNA]</scope>
    <source>
        <strain evidence="3 4">PG-01</strain>
    </source>
</reference>
<feature type="transmembrane region" description="Helical" evidence="1">
    <location>
        <begin position="193"/>
        <end position="211"/>
    </location>
</feature>
<feature type="transmembrane region" description="Helical" evidence="1">
    <location>
        <begin position="84"/>
        <end position="104"/>
    </location>
</feature>
<dbReference type="InterPro" id="IPR036938">
    <property type="entry name" value="PAP2/HPO_sf"/>
</dbReference>
<proteinExistence type="predicted"/>
<protein>
    <recommendedName>
        <fullName evidence="2">Phosphatidic acid phosphatase type 2/haloperoxidase domain-containing protein</fullName>
    </recommendedName>
</protein>
<evidence type="ECO:0000259" key="2">
    <source>
        <dbReference type="Pfam" id="PF01569"/>
    </source>
</evidence>
<comment type="caution">
    <text evidence="3">The sequence shown here is derived from an EMBL/GenBank/DDBJ whole genome shotgun (WGS) entry which is preliminary data.</text>
</comment>
<dbReference type="InterPro" id="IPR000326">
    <property type="entry name" value="PAP2/HPO"/>
</dbReference>
<dbReference type="STRING" id="153721.MYP_4661"/>
<keyword evidence="1" id="KW-1133">Transmembrane helix</keyword>
<dbReference type="Gene3D" id="1.20.144.10">
    <property type="entry name" value="Phosphatidic acid phosphatase type 2/haloperoxidase"/>
    <property type="match status" value="1"/>
</dbReference>
<dbReference type="Proteomes" id="UP000030185">
    <property type="component" value="Unassembled WGS sequence"/>
</dbReference>
<sequence>MVKVALTTILILINTFNICLAQTSPYRVRAIDVISIPVAGGLSLLGLKELRAKPRLDSAYVVTLSPADVNAFDRGATRRDYNNAGVFSDAALYTSIAIPFLTLLDKNIRHDGLKIVTLYLETMGAMGVIYTWGVSQTRRKRPYVYNAEVEMEKRTGKGALNSFFAGHPAAAAASTFFAAKVLHDYYPDMKNEWIIWTVASIPPALVGYFRYQNGQHFPTDIIAGLPIGVALGILIPEIHKKKKDSNISIIPTYINQTGIVALTYKF</sequence>
<feature type="transmembrane region" description="Helical" evidence="1">
    <location>
        <begin position="217"/>
        <end position="235"/>
    </location>
</feature>
<dbReference type="eggNOG" id="COG0671">
    <property type="taxonomic scope" value="Bacteria"/>
</dbReference>
<name>A0A098LKA8_9BACT</name>
<dbReference type="EMBL" id="BBLT01000013">
    <property type="protein sequence ID" value="GAL87431.1"/>
    <property type="molecule type" value="Genomic_DNA"/>
</dbReference>
<keyword evidence="4" id="KW-1185">Reference proteome</keyword>
<dbReference type="OrthoDB" id="9806134at2"/>
<organism evidence="3 4">
    <name type="scientific">Sporocytophaga myxococcoides</name>
    <dbReference type="NCBI Taxonomy" id="153721"/>
    <lineage>
        <taxon>Bacteria</taxon>
        <taxon>Pseudomonadati</taxon>
        <taxon>Bacteroidota</taxon>
        <taxon>Cytophagia</taxon>
        <taxon>Cytophagales</taxon>
        <taxon>Cytophagaceae</taxon>
        <taxon>Sporocytophaga</taxon>
    </lineage>
</organism>
<feature type="domain" description="Phosphatidic acid phosphatase type 2/haloperoxidase" evidence="2">
    <location>
        <begin position="119"/>
        <end position="242"/>
    </location>
</feature>
<accession>A0A098LKA8</accession>
<evidence type="ECO:0000313" key="3">
    <source>
        <dbReference type="EMBL" id="GAL87431.1"/>
    </source>
</evidence>
<dbReference type="SUPFAM" id="SSF48317">
    <property type="entry name" value="Acid phosphatase/Vanadium-dependent haloperoxidase"/>
    <property type="match status" value="1"/>
</dbReference>
<evidence type="ECO:0000313" key="4">
    <source>
        <dbReference type="Proteomes" id="UP000030185"/>
    </source>
</evidence>
<dbReference type="Pfam" id="PF01569">
    <property type="entry name" value="PAP2"/>
    <property type="match status" value="1"/>
</dbReference>
<keyword evidence="1" id="KW-0812">Transmembrane</keyword>
<dbReference type="RefSeq" id="WP_052430443.1">
    <property type="nucleotide sequence ID" value="NZ_BBLT01000013.1"/>
</dbReference>
<dbReference type="AlphaFoldDB" id="A0A098LKA8"/>
<evidence type="ECO:0000256" key="1">
    <source>
        <dbReference type="SAM" id="Phobius"/>
    </source>
</evidence>
<dbReference type="CDD" id="cd01610">
    <property type="entry name" value="PAP2_like"/>
    <property type="match status" value="1"/>
</dbReference>